<evidence type="ECO:0000313" key="3">
    <source>
        <dbReference type="Proteomes" id="UP000593737"/>
    </source>
</evidence>
<reference evidence="2 3" key="1">
    <citation type="journal article" date="2020" name="ISME J.">
        <title>Enrichment and physiological characterization of a novel comammox Nitrospira indicates ammonium inhibition of complete nitrification.</title>
        <authorList>
            <person name="Sakoula D."/>
            <person name="Koch H."/>
            <person name="Frank J."/>
            <person name="Jetten M.S.M."/>
            <person name="van Kessel M.A.H.J."/>
            <person name="Lucker S."/>
        </authorList>
    </citation>
    <scope>NUCLEOTIDE SEQUENCE [LARGE SCALE GENOMIC DNA]</scope>
    <source>
        <strain evidence="2">Comreactor17</strain>
    </source>
</reference>
<dbReference type="AlphaFoldDB" id="A0A7S8FE56"/>
<evidence type="ECO:0000256" key="1">
    <source>
        <dbReference type="SAM" id="Phobius"/>
    </source>
</evidence>
<evidence type="ECO:0000313" key="2">
    <source>
        <dbReference type="EMBL" id="QPD04399.1"/>
    </source>
</evidence>
<feature type="transmembrane region" description="Helical" evidence="1">
    <location>
        <begin position="138"/>
        <end position="158"/>
    </location>
</feature>
<feature type="transmembrane region" description="Helical" evidence="1">
    <location>
        <begin position="60"/>
        <end position="86"/>
    </location>
</feature>
<feature type="transmembrane region" description="Helical" evidence="1">
    <location>
        <begin position="107"/>
        <end position="126"/>
    </location>
</feature>
<sequence length="458" mass="51012">MHIAHLWHQLRQSFWFVPSLITIGAAVLSQITLRLDETFPWSKYNGLGWIYSGSGEGAGILLSAIVGSMITATSITFSMTLVALTLTASQYGPRLLQNFMRRPGSQIVLGTFLATFIFSLLVLRSVQINGEAAVIPHLSVTVAVGLTIASVGVLIFFIHHIAKAIQADTIIGQVYADLLDSIDRMFPEQIGEGRSTDRDHQPVRIVPDEASLHRYRHEGVPVHSASTGYLQAIDAEGLLELAVEHHLVILLHRRPGHFIIQNQRIATLCPSQHDNLNESSMHVCDLLILGQERTSEQDVEFAILQLVEIAVRALSPGINDPHTAMRCLDWLGAALCRISERRLPDPHRYDSQGNIRVIAERAAPAGLVDVAFHQIRQASAGKPALLIRLLESLASIAAQVQDRSMLEALQRHADMILRESRHSVPELLDRADIERHYRDILDYFRRREERLMLGPTTS</sequence>
<keyword evidence="1" id="KW-0812">Transmembrane</keyword>
<protein>
    <recommendedName>
        <fullName evidence="4">DUF2254 domain-containing protein</fullName>
    </recommendedName>
</protein>
<dbReference type="Pfam" id="PF10011">
    <property type="entry name" value="DUF2254"/>
    <property type="match status" value="1"/>
</dbReference>
<gene>
    <name evidence="2" type="ORF">Nkreftii_002173</name>
</gene>
<feature type="transmembrane region" description="Helical" evidence="1">
    <location>
        <begin position="12"/>
        <end position="33"/>
    </location>
</feature>
<evidence type="ECO:0008006" key="4">
    <source>
        <dbReference type="Google" id="ProtNLM"/>
    </source>
</evidence>
<proteinExistence type="predicted"/>
<dbReference type="EMBL" id="CP047423">
    <property type="protein sequence ID" value="QPD04399.1"/>
    <property type="molecule type" value="Genomic_DNA"/>
</dbReference>
<accession>A0A7S8FE56</accession>
<keyword evidence="1" id="KW-1133">Transmembrane helix</keyword>
<organism evidence="2 3">
    <name type="scientific">Candidatus Nitrospira kreftii</name>
    <dbReference type="NCBI Taxonomy" id="2652173"/>
    <lineage>
        <taxon>Bacteria</taxon>
        <taxon>Pseudomonadati</taxon>
        <taxon>Nitrospirota</taxon>
        <taxon>Nitrospiria</taxon>
        <taxon>Nitrospirales</taxon>
        <taxon>Nitrospiraceae</taxon>
        <taxon>Nitrospira</taxon>
    </lineage>
</organism>
<dbReference type="InterPro" id="IPR018723">
    <property type="entry name" value="DUF2254_membrane"/>
</dbReference>
<keyword evidence="1" id="KW-0472">Membrane</keyword>
<name>A0A7S8FE56_9BACT</name>
<dbReference type="Proteomes" id="UP000593737">
    <property type="component" value="Chromosome"/>
</dbReference>
<dbReference type="KEGG" id="nkf:Nkreftii_002173"/>